<keyword evidence="3" id="KW-1185">Reference proteome</keyword>
<name>A0ABT0Z755_9ACTN</name>
<feature type="compositionally biased region" description="Polar residues" evidence="1">
    <location>
        <begin position="1"/>
        <end position="15"/>
    </location>
</feature>
<evidence type="ECO:0000313" key="3">
    <source>
        <dbReference type="Proteomes" id="UP001523219"/>
    </source>
</evidence>
<comment type="caution">
    <text evidence="2">The sequence shown here is derived from an EMBL/GenBank/DDBJ whole genome shotgun (WGS) entry which is preliminary data.</text>
</comment>
<evidence type="ECO:0000256" key="1">
    <source>
        <dbReference type="SAM" id="MobiDB-lite"/>
    </source>
</evidence>
<dbReference type="EMBL" id="JAMWMR010000001">
    <property type="protein sequence ID" value="MCN9239599.1"/>
    <property type="molecule type" value="Genomic_DNA"/>
</dbReference>
<organism evidence="2 3">
    <name type="scientific">Streptomyces macrolidinus</name>
    <dbReference type="NCBI Taxonomy" id="2952607"/>
    <lineage>
        <taxon>Bacteria</taxon>
        <taxon>Bacillati</taxon>
        <taxon>Actinomycetota</taxon>
        <taxon>Actinomycetes</taxon>
        <taxon>Kitasatosporales</taxon>
        <taxon>Streptomycetaceae</taxon>
        <taxon>Streptomyces</taxon>
    </lineage>
</organism>
<protein>
    <recommendedName>
        <fullName evidence="4">Lipoprotein</fullName>
    </recommendedName>
</protein>
<gene>
    <name evidence="2" type="ORF">NGF19_02185</name>
</gene>
<proteinExistence type="predicted"/>
<dbReference type="RefSeq" id="WP_252421710.1">
    <property type="nucleotide sequence ID" value="NZ_JAMWMR010000001.1"/>
</dbReference>
<accession>A0ABT0Z755</accession>
<dbReference type="Proteomes" id="UP001523219">
    <property type="component" value="Unassembled WGS sequence"/>
</dbReference>
<feature type="compositionally biased region" description="Low complexity" evidence="1">
    <location>
        <begin position="16"/>
        <end position="31"/>
    </location>
</feature>
<evidence type="ECO:0008006" key="4">
    <source>
        <dbReference type="Google" id="ProtNLM"/>
    </source>
</evidence>
<sequence length="143" mass="14715">MFTLASCTSSGNDNHASASSPPTPSSSPTATGLSEQQLTKQAQDALAAVHTGHLVEGGTERVTDGIHTEPMLDAGKAYRLTLVCVGSGSAHVTFTPASAGKQSTLPCDQSVAQQRITAPRQIRLDVDATKGATGVIAWQIDSI</sequence>
<feature type="compositionally biased region" description="Polar residues" evidence="1">
    <location>
        <begin position="32"/>
        <end position="42"/>
    </location>
</feature>
<feature type="region of interest" description="Disordered" evidence="1">
    <location>
        <begin position="1"/>
        <end position="45"/>
    </location>
</feature>
<reference evidence="2 3" key="1">
    <citation type="submission" date="2022-05" db="EMBL/GenBank/DDBJ databases">
        <title>Streptomyces sp. nov. RY43-2 isolated from soil of a peat swamp forest.</title>
        <authorList>
            <person name="Kanchanasin P."/>
            <person name="Tanasupawat S."/>
            <person name="Phongsopitanun W."/>
        </authorList>
    </citation>
    <scope>NUCLEOTIDE SEQUENCE [LARGE SCALE GENOMIC DNA]</scope>
    <source>
        <strain evidence="2 3">RY43-2</strain>
    </source>
</reference>
<evidence type="ECO:0000313" key="2">
    <source>
        <dbReference type="EMBL" id="MCN9239599.1"/>
    </source>
</evidence>